<organism evidence="3 5">
    <name type="scientific">Leisingera aquaemixtae</name>
    <dbReference type="NCBI Taxonomy" id="1396826"/>
    <lineage>
        <taxon>Bacteria</taxon>
        <taxon>Pseudomonadati</taxon>
        <taxon>Pseudomonadota</taxon>
        <taxon>Alphaproteobacteria</taxon>
        <taxon>Rhodobacterales</taxon>
        <taxon>Roseobacteraceae</taxon>
        <taxon>Leisingera</taxon>
    </lineage>
</organism>
<evidence type="ECO:0000256" key="1">
    <source>
        <dbReference type="SAM" id="SignalP"/>
    </source>
</evidence>
<evidence type="ECO:0000313" key="5">
    <source>
        <dbReference type="Proteomes" id="UP000051326"/>
    </source>
</evidence>
<dbReference type="InterPro" id="IPR018637">
    <property type="entry name" value="DUF2059"/>
</dbReference>
<dbReference type="EMBL" id="CP081051">
    <property type="protein sequence ID" value="UWQ43103.1"/>
    <property type="molecule type" value="Genomic_DNA"/>
</dbReference>
<evidence type="ECO:0000259" key="2">
    <source>
        <dbReference type="Pfam" id="PF09832"/>
    </source>
</evidence>
<feature type="chain" id="PRO_5006064547" evidence="1">
    <location>
        <begin position="32"/>
        <end position="283"/>
    </location>
</feature>
<dbReference type="Proteomes" id="UP000051326">
    <property type="component" value="Unassembled WGS sequence"/>
</dbReference>
<dbReference type="AlphaFoldDB" id="A0A0P1HRG5"/>
<accession>A0A0P1HRG5</accession>
<feature type="domain" description="DUF2059" evidence="2">
    <location>
        <begin position="87"/>
        <end position="127"/>
    </location>
</feature>
<reference evidence="3 5" key="1">
    <citation type="submission" date="2015-09" db="EMBL/GenBank/DDBJ databases">
        <authorList>
            <consortium name="Swine Surveillance"/>
        </authorList>
    </citation>
    <scope>NUCLEOTIDE SEQUENCE [LARGE SCALE GENOMIC DNA]</scope>
    <source>
        <strain evidence="3 5">CECT 8399</strain>
    </source>
</reference>
<reference evidence="4" key="2">
    <citation type="submission" date="2021-08" db="EMBL/GenBank/DDBJ databases">
        <authorList>
            <person name="Nwanade C."/>
            <person name="Wang M."/>
            <person name="Masoudi A."/>
            <person name="Yu Z."/>
            <person name="Liu J."/>
        </authorList>
    </citation>
    <scope>NUCLEOTIDE SEQUENCE</scope>
    <source>
        <strain evidence="4">S166</strain>
    </source>
</reference>
<proteinExistence type="predicted"/>
<protein>
    <submittedName>
        <fullName evidence="4">DUF2059 domain-containing protein</fullName>
    </submittedName>
</protein>
<dbReference type="STRING" id="1396826.PHA8399_03032"/>
<dbReference type="EMBL" id="CYSR01000030">
    <property type="protein sequence ID" value="CUI00893.1"/>
    <property type="molecule type" value="Genomic_DNA"/>
</dbReference>
<dbReference type="RefSeq" id="WP_058286934.1">
    <property type="nucleotide sequence ID" value="NZ_CP081031.1"/>
</dbReference>
<sequence>MQMIAPTPAVLVRVLAVLCFAIAAVPLAARAADRERVEAFLEVTGFDVALDSIALSASSAPEMLGFDTGAFGSQWTDLSQDVFDTREMRGLAVEILENTLDDEALDHASAFYASDLGKRLVRAENASHLIEDDEVKQLAGNRIISGLVKEGSERVAMYQRMGSAIDAAGTGVRALQQIQFRFLMAAAAAGVIELELDAEGLRALMKEQEGDLRLSLQASSLAASAYTYQEFTDAEVQAYVEALEEAPMQRVYELLNAVQYEITANRFEELAHRMAELTPGQDI</sequence>
<feature type="signal peptide" evidence="1">
    <location>
        <begin position="1"/>
        <end position="31"/>
    </location>
</feature>
<evidence type="ECO:0000313" key="3">
    <source>
        <dbReference type="EMBL" id="CUI00893.1"/>
    </source>
</evidence>
<dbReference type="Proteomes" id="UP001058514">
    <property type="component" value="Chromosome"/>
</dbReference>
<keyword evidence="1" id="KW-0732">Signal</keyword>
<name>A0A0P1HRG5_9RHOB</name>
<gene>
    <name evidence="4" type="ORF">K3718_08445</name>
    <name evidence="3" type="ORF">PHA8399_03032</name>
</gene>
<evidence type="ECO:0000313" key="4">
    <source>
        <dbReference type="EMBL" id="UWQ43103.1"/>
    </source>
</evidence>
<dbReference type="Pfam" id="PF09832">
    <property type="entry name" value="DUF2059"/>
    <property type="match status" value="1"/>
</dbReference>
<keyword evidence="6" id="KW-1185">Reference proteome</keyword>
<evidence type="ECO:0000313" key="6">
    <source>
        <dbReference type="Proteomes" id="UP001058514"/>
    </source>
</evidence>